<dbReference type="PROSITE" id="PS50297">
    <property type="entry name" value="ANK_REP_REGION"/>
    <property type="match status" value="4"/>
</dbReference>
<reference evidence="4 5" key="1">
    <citation type="journal article" date="2024" name="bioRxiv">
        <title>A reference genome for Trichogramma kaykai: A tiny desert-dwelling parasitoid wasp with competing sex-ratio distorters.</title>
        <authorList>
            <person name="Culotta J."/>
            <person name="Lindsey A.R."/>
        </authorList>
    </citation>
    <scope>NUCLEOTIDE SEQUENCE [LARGE SCALE GENOMIC DNA]</scope>
    <source>
        <strain evidence="4 5">KSX58</strain>
    </source>
</reference>
<name>A0ABD2XJS5_9HYME</name>
<keyword evidence="5" id="KW-1185">Reference proteome</keyword>
<dbReference type="InterPro" id="IPR036770">
    <property type="entry name" value="Ankyrin_rpt-contain_sf"/>
</dbReference>
<proteinExistence type="predicted"/>
<dbReference type="SUPFAM" id="SSF48403">
    <property type="entry name" value="Ankyrin repeat"/>
    <property type="match status" value="1"/>
</dbReference>
<dbReference type="Pfam" id="PF12796">
    <property type="entry name" value="Ank_2"/>
    <property type="match status" value="2"/>
</dbReference>
<organism evidence="4 5">
    <name type="scientific">Trichogramma kaykai</name>
    <dbReference type="NCBI Taxonomy" id="54128"/>
    <lineage>
        <taxon>Eukaryota</taxon>
        <taxon>Metazoa</taxon>
        <taxon>Ecdysozoa</taxon>
        <taxon>Arthropoda</taxon>
        <taxon>Hexapoda</taxon>
        <taxon>Insecta</taxon>
        <taxon>Pterygota</taxon>
        <taxon>Neoptera</taxon>
        <taxon>Endopterygota</taxon>
        <taxon>Hymenoptera</taxon>
        <taxon>Apocrita</taxon>
        <taxon>Proctotrupomorpha</taxon>
        <taxon>Chalcidoidea</taxon>
        <taxon>Trichogrammatidae</taxon>
        <taxon>Trichogramma</taxon>
    </lineage>
</organism>
<dbReference type="PRINTS" id="PR01415">
    <property type="entry name" value="ANKYRIN"/>
</dbReference>
<feature type="repeat" description="ANK" evidence="3">
    <location>
        <begin position="194"/>
        <end position="226"/>
    </location>
</feature>
<dbReference type="InterPro" id="IPR051637">
    <property type="entry name" value="Ank_repeat_dom-contain_49"/>
</dbReference>
<dbReference type="PANTHER" id="PTHR24180">
    <property type="entry name" value="CYCLIN-DEPENDENT KINASE INHIBITOR 2C-RELATED"/>
    <property type="match status" value="1"/>
</dbReference>
<dbReference type="PANTHER" id="PTHR24180:SF45">
    <property type="entry name" value="POLY [ADP-RIBOSE] POLYMERASE TANKYRASE"/>
    <property type="match status" value="1"/>
</dbReference>
<feature type="repeat" description="ANK" evidence="3">
    <location>
        <begin position="160"/>
        <end position="188"/>
    </location>
</feature>
<dbReference type="Gene3D" id="1.25.40.20">
    <property type="entry name" value="Ankyrin repeat-containing domain"/>
    <property type="match status" value="2"/>
</dbReference>
<accession>A0ABD2XJS5</accession>
<keyword evidence="2 3" id="KW-0040">ANK repeat</keyword>
<gene>
    <name evidence="4" type="ORF">TKK_002470</name>
</gene>
<keyword evidence="1" id="KW-0677">Repeat</keyword>
<dbReference type="PROSITE" id="PS50088">
    <property type="entry name" value="ANK_REPEAT"/>
    <property type="match status" value="4"/>
</dbReference>
<dbReference type="AlphaFoldDB" id="A0ABD2XJS5"/>
<dbReference type="Proteomes" id="UP001627154">
    <property type="component" value="Unassembled WGS sequence"/>
</dbReference>
<dbReference type="SMART" id="SM00248">
    <property type="entry name" value="ANK"/>
    <property type="match status" value="6"/>
</dbReference>
<dbReference type="EMBL" id="JBJJXI010000021">
    <property type="protein sequence ID" value="KAL3405466.1"/>
    <property type="molecule type" value="Genomic_DNA"/>
</dbReference>
<dbReference type="Pfam" id="PF00023">
    <property type="entry name" value="Ank"/>
    <property type="match status" value="1"/>
</dbReference>
<evidence type="ECO:0000256" key="3">
    <source>
        <dbReference type="PROSITE-ProRule" id="PRU00023"/>
    </source>
</evidence>
<evidence type="ECO:0000313" key="4">
    <source>
        <dbReference type="EMBL" id="KAL3405466.1"/>
    </source>
</evidence>
<comment type="caution">
    <text evidence="4">The sequence shown here is derived from an EMBL/GenBank/DDBJ whole genome shotgun (WGS) entry which is preliminary data.</text>
</comment>
<sequence length="582" mass="67709">MKKKIIKKQQKLLRIISPLSDRERRNIVNNFKALRARVDWTNEESRRKFLLDIHPKVIKTRWAGQYPELRGIFEPREIDYILWDSVNCHYESEHKYLGLQIIEFVALCGYKDEARTDGGWPPSSRRTTALHRAFESNTYHIAELLFKIYADRDVNYADETGLTHLHVACRFGCDEVVDKFLRHGQDPNLVWPATGDSLLHLAMRDQHTALVRKLLKRGADTHRANDEYKLPLHVACEKTALHLDLPIGDWCKLLWIGSGNKVAANLDARDKWGNTPLHLACFGENAKMIKLLMENGADPNSANEEGKTPLHVLCQRNHGRFDDVSTAAQLFNLAHQAKKVVLVDYLDNRGRTPLQLAVANFWPEMVVQLLDRGADLHRFSFPQVADFLERLKVYRDGWKRFALRLAWGLLSCVERLENAGWELGLTEVERIMRLFAEQGLFAESASLDERWYASWADTADKIGMAPKLSLLEVTRLRADEAEDWLTLDHFSRYLSPYRKIHLPEEADLTCARHLCEKMSRKFFRRWAREIQPYELVDDLMNKDLYDICCRMKWMANNVVKRKKKKWGRGVRNGLRSKKAIRL</sequence>
<evidence type="ECO:0000313" key="5">
    <source>
        <dbReference type="Proteomes" id="UP001627154"/>
    </source>
</evidence>
<feature type="repeat" description="ANK" evidence="3">
    <location>
        <begin position="272"/>
        <end position="304"/>
    </location>
</feature>
<evidence type="ECO:0000256" key="1">
    <source>
        <dbReference type="ARBA" id="ARBA00022737"/>
    </source>
</evidence>
<protein>
    <submittedName>
        <fullName evidence="4">Uncharacterized protein</fullName>
    </submittedName>
</protein>
<feature type="repeat" description="ANK" evidence="3">
    <location>
        <begin position="349"/>
        <end position="381"/>
    </location>
</feature>
<evidence type="ECO:0000256" key="2">
    <source>
        <dbReference type="ARBA" id="ARBA00023043"/>
    </source>
</evidence>
<dbReference type="InterPro" id="IPR002110">
    <property type="entry name" value="Ankyrin_rpt"/>
</dbReference>